<dbReference type="PANTHER" id="PTHR38649">
    <property type="entry name" value="SPERMATOGENESIS-ASSOCIATED PROTEIN 33"/>
    <property type="match status" value="1"/>
</dbReference>
<proteinExistence type="predicted"/>
<dbReference type="PANTHER" id="PTHR38649:SF1">
    <property type="entry name" value="SPERMATOGENESIS-ASSOCIATED PROTEIN 33"/>
    <property type="match status" value="1"/>
</dbReference>
<evidence type="ECO:0000256" key="1">
    <source>
        <dbReference type="SAM" id="MobiDB-lite"/>
    </source>
</evidence>
<dbReference type="Pfam" id="PF15382">
    <property type="entry name" value="DUF4609"/>
    <property type="match status" value="1"/>
</dbReference>
<name>A0A6P5KJI7_PHACI</name>
<accession>A0A6P5KJI7</accession>
<dbReference type="RefSeq" id="XP_020844782.1">
    <property type="nucleotide sequence ID" value="XM_020989123.1"/>
</dbReference>
<dbReference type="CTD" id="124045"/>
<organism evidence="2 3">
    <name type="scientific">Phascolarctos cinereus</name>
    <name type="common">Koala</name>
    <dbReference type="NCBI Taxonomy" id="38626"/>
    <lineage>
        <taxon>Eukaryota</taxon>
        <taxon>Metazoa</taxon>
        <taxon>Chordata</taxon>
        <taxon>Craniata</taxon>
        <taxon>Vertebrata</taxon>
        <taxon>Euteleostomi</taxon>
        <taxon>Mammalia</taxon>
        <taxon>Metatheria</taxon>
        <taxon>Diprotodontia</taxon>
        <taxon>Phascolarctidae</taxon>
        <taxon>Phascolarctos</taxon>
    </lineage>
</organism>
<dbReference type="GO" id="GO:0005737">
    <property type="term" value="C:cytoplasm"/>
    <property type="evidence" value="ECO:0007669"/>
    <property type="project" value="TreeGrafter"/>
</dbReference>
<feature type="region of interest" description="Disordered" evidence="1">
    <location>
        <begin position="1"/>
        <end position="77"/>
    </location>
</feature>
<feature type="compositionally biased region" description="Polar residues" evidence="1">
    <location>
        <begin position="55"/>
        <end position="75"/>
    </location>
</feature>
<feature type="compositionally biased region" description="Polar residues" evidence="1">
    <location>
        <begin position="118"/>
        <end position="128"/>
    </location>
</feature>
<dbReference type="InterPro" id="IPR027930">
    <property type="entry name" value="DUF4609"/>
</dbReference>
<evidence type="ECO:0000313" key="3">
    <source>
        <dbReference type="RefSeq" id="XP_020844782.1"/>
    </source>
</evidence>
<keyword evidence="2" id="KW-1185">Reference proteome</keyword>
<feature type="compositionally biased region" description="Low complexity" evidence="1">
    <location>
        <begin position="39"/>
        <end position="54"/>
    </location>
</feature>
<sequence length="138" mass="15209">MNPLMGLNKSKGPSDKSSSSVRKHKSKSRDRHADKRSTSSRPSSSSNASSAHGSIKTSLKSPRSISETGKQQKSKTFVIPQIIVTRASTDLGIAPEEDVQKTIRDQMDYGPYYRHRNPSTVDAYTKTQPEAPKTKSFV</sequence>
<reference evidence="3" key="1">
    <citation type="submission" date="2025-08" db="UniProtKB">
        <authorList>
            <consortium name="RefSeq"/>
        </authorList>
    </citation>
    <scope>IDENTIFICATION</scope>
    <source>
        <tissue evidence="3">Spleen</tissue>
    </source>
</reference>
<evidence type="ECO:0000313" key="2">
    <source>
        <dbReference type="Proteomes" id="UP000515140"/>
    </source>
</evidence>
<dbReference type="GeneID" id="110210286"/>
<protein>
    <submittedName>
        <fullName evidence="3">Spermatogenesis-associated protein 33 isoform X2</fullName>
    </submittedName>
</protein>
<feature type="region of interest" description="Disordered" evidence="1">
    <location>
        <begin position="109"/>
        <end position="138"/>
    </location>
</feature>
<dbReference type="Proteomes" id="UP000515140">
    <property type="component" value="Unplaced"/>
</dbReference>
<feature type="compositionally biased region" description="Basic residues" evidence="1">
    <location>
        <begin position="21"/>
        <end position="30"/>
    </location>
</feature>
<dbReference type="GO" id="GO:0005634">
    <property type="term" value="C:nucleus"/>
    <property type="evidence" value="ECO:0007669"/>
    <property type="project" value="TreeGrafter"/>
</dbReference>
<gene>
    <name evidence="3" type="primary">SPATA33</name>
</gene>
<feature type="compositionally biased region" description="Low complexity" evidence="1">
    <location>
        <begin position="9"/>
        <end position="20"/>
    </location>
</feature>
<dbReference type="AlphaFoldDB" id="A0A6P5KJI7"/>